<accession>A0A3A1QYL4</accession>
<evidence type="ECO:0000313" key="4">
    <source>
        <dbReference type="EMBL" id="RIW34016.1"/>
    </source>
</evidence>
<comment type="similarity">
    <text evidence="1">Belongs to the phycobiliprotein family.</text>
</comment>
<evidence type="ECO:0000256" key="1">
    <source>
        <dbReference type="ARBA" id="ARBA00008182"/>
    </source>
</evidence>
<reference evidence="4 5" key="1">
    <citation type="submission" date="2018-09" db="EMBL/GenBank/DDBJ databases">
        <title>Bacillus saliacetes sp. nov., isolated from Thai shrimp paste (Ka-pi).</title>
        <authorList>
            <person name="Daroonpunt R."/>
            <person name="Tanasupawat S."/>
            <person name="Yiamsombut S."/>
        </authorList>
    </citation>
    <scope>NUCLEOTIDE SEQUENCE [LARGE SCALE GENOMIC DNA]</scope>
    <source>
        <strain evidence="4 5">SKP7-4</strain>
    </source>
</reference>
<organism evidence="4 5">
    <name type="scientific">Bacillus salacetis</name>
    <dbReference type="NCBI Taxonomy" id="2315464"/>
    <lineage>
        <taxon>Bacteria</taxon>
        <taxon>Bacillati</taxon>
        <taxon>Bacillota</taxon>
        <taxon>Bacilli</taxon>
        <taxon>Bacillales</taxon>
        <taxon>Bacillaceae</taxon>
        <taxon>Bacillus</taxon>
    </lineage>
</organism>
<dbReference type="RefSeq" id="WP_119546863.1">
    <property type="nucleotide sequence ID" value="NZ_QXIR01000012.1"/>
</dbReference>
<dbReference type="InterPro" id="IPR038719">
    <property type="entry name" value="Phycobilisome_asu/bsu_sf"/>
</dbReference>
<dbReference type="Proteomes" id="UP000265801">
    <property type="component" value="Unassembled WGS sequence"/>
</dbReference>
<dbReference type="OrthoDB" id="2376384at2"/>
<gene>
    <name evidence="4" type="ORF">D3H55_10495</name>
</gene>
<dbReference type="InterPro" id="IPR009050">
    <property type="entry name" value="Globin-like_sf"/>
</dbReference>
<evidence type="ECO:0000256" key="2">
    <source>
        <dbReference type="ARBA" id="ARBA00022991"/>
    </source>
</evidence>
<dbReference type="SUPFAM" id="SSF46458">
    <property type="entry name" value="Globin-like"/>
    <property type="match status" value="1"/>
</dbReference>
<name>A0A3A1QYL4_9BACI</name>
<keyword evidence="3" id="KW-0089">Bile pigment</keyword>
<proteinExistence type="inferred from homology"/>
<keyword evidence="2" id="KW-0157">Chromophore</keyword>
<dbReference type="EMBL" id="QXIR01000012">
    <property type="protein sequence ID" value="RIW34016.1"/>
    <property type="molecule type" value="Genomic_DNA"/>
</dbReference>
<dbReference type="Gene3D" id="1.10.490.20">
    <property type="entry name" value="Phycocyanins"/>
    <property type="match status" value="1"/>
</dbReference>
<dbReference type="AlphaFoldDB" id="A0A3A1QYL4"/>
<comment type="caution">
    <text evidence="4">The sequence shown here is derived from an EMBL/GenBank/DDBJ whole genome shotgun (WGS) entry which is preliminary data.</text>
</comment>
<evidence type="ECO:0000256" key="3">
    <source>
        <dbReference type="ARBA" id="ARBA00023307"/>
    </source>
</evidence>
<evidence type="ECO:0000313" key="5">
    <source>
        <dbReference type="Proteomes" id="UP000265801"/>
    </source>
</evidence>
<keyword evidence="5" id="KW-1185">Reference proteome</keyword>
<protein>
    <submittedName>
        <fullName evidence="4">Uncharacterized protein</fullName>
    </submittedName>
</protein>
<sequence length="130" mass="14820">MIDIGKKYETVIKRAVKEIYVKYPELDEKYGERGRQKCYEDNVYHFQYLETSAGLGSSKIFIDYALWLNSVLVSRGMSTDHLIDNFRSIITALEASPEVENGDAFADHLHQAINALEDSDGTEDIDRPVL</sequence>